<evidence type="ECO:0000259" key="6">
    <source>
        <dbReference type="Pfam" id="PF03738"/>
    </source>
</evidence>
<proteinExistence type="predicted"/>
<gene>
    <name evidence="7" type="ORF">C7959_1419</name>
</gene>
<dbReference type="EMBL" id="SOEG01000041">
    <property type="protein sequence ID" value="TDX46450.1"/>
    <property type="molecule type" value="Genomic_DNA"/>
</dbReference>
<dbReference type="InterPro" id="IPR005494">
    <property type="entry name" value="GSPS_pre-ATP-grasp-like_dom"/>
</dbReference>
<keyword evidence="5" id="KW-0460">Magnesium</keyword>
<protein>
    <submittedName>
        <fullName evidence="7">Glutathionylspermidine synthase-like protein</fullName>
    </submittedName>
</protein>
<dbReference type="SUPFAM" id="SSF56059">
    <property type="entry name" value="Glutathione synthetase ATP-binding domain-like"/>
    <property type="match status" value="1"/>
</dbReference>
<keyword evidence="4" id="KW-0067">ATP-binding</keyword>
<keyword evidence="3" id="KW-0547">Nucleotide-binding</keyword>
<keyword evidence="1" id="KW-0436">Ligase</keyword>
<dbReference type="Pfam" id="PF03738">
    <property type="entry name" value="GSP_synth"/>
    <property type="match status" value="1"/>
</dbReference>
<accession>A0A4R8GLA3</accession>
<evidence type="ECO:0000256" key="1">
    <source>
        <dbReference type="ARBA" id="ARBA00022598"/>
    </source>
</evidence>
<feature type="domain" description="Glutathionylspermidine synthase pre-ATP-grasp-like" evidence="6">
    <location>
        <begin position="50"/>
        <end position="425"/>
    </location>
</feature>
<evidence type="ECO:0000256" key="4">
    <source>
        <dbReference type="ARBA" id="ARBA00022840"/>
    </source>
</evidence>
<evidence type="ECO:0000256" key="2">
    <source>
        <dbReference type="ARBA" id="ARBA00022723"/>
    </source>
</evidence>
<evidence type="ECO:0000313" key="7">
    <source>
        <dbReference type="EMBL" id="TDX46450.1"/>
    </source>
</evidence>
<keyword evidence="2" id="KW-0479">Metal-binding</keyword>
<dbReference type="RefSeq" id="WP_134118738.1">
    <property type="nucleotide sequence ID" value="NZ_SOEG01000041.1"/>
</dbReference>
<sequence>MEEVFLKYKDILIKDVEKYYKDYQKIYDNLEDSPAYYHGEVIPILYQPFFFNNKEIKTFKELTNKLTVILNKVIDRYLSDSDFRSYFGFSKQLEELILSDPGYSSNFPMARFDIFYFRDQGFQFCELNADGSSGMVKTNTLEKYFLSAKAIEELKENYKISYCELLESWIDTLLDNYQEFNPEDKRPNIAIMDFSGYGMVAEFDYFKALIKSRGYEVKIVDPREVEYRDNKLYYGDFKIDLIYRRAVTMDLMKHYDEIEDLINAYLDSNVCLVGPIRSQIIHNKIIFSILHDDEKVSFLTDNERSFIKDHIPYTAIVDPKDEDMLKYIRNNQENLVLKPMDLYGSEGVSIGRDLSKDEWSLKINKINGKSYLIQEFCQVPEREMAVFEGKKLEFEDFKYTLGLFIYNQEFQGIYTRAGKDNVIASATGCVTLPNLTIKKK</sequence>
<comment type="caution">
    <text evidence="7">The sequence shown here is derived from an EMBL/GenBank/DDBJ whole genome shotgun (WGS) entry which is preliminary data.</text>
</comment>
<evidence type="ECO:0000313" key="8">
    <source>
        <dbReference type="Proteomes" id="UP000295832"/>
    </source>
</evidence>
<evidence type="ECO:0000256" key="3">
    <source>
        <dbReference type="ARBA" id="ARBA00022741"/>
    </source>
</evidence>
<organism evidence="7 8">
    <name type="scientific">Orenia marismortui</name>
    <dbReference type="NCBI Taxonomy" id="46469"/>
    <lineage>
        <taxon>Bacteria</taxon>
        <taxon>Bacillati</taxon>
        <taxon>Bacillota</taxon>
        <taxon>Clostridia</taxon>
        <taxon>Halanaerobiales</taxon>
        <taxon>Halobacteroidaceae</taxon>
        <taxon>Orenia</taxon>
    </lineage>
</organism>
<name>A0A4R8GLA3_9FIRM</name>
<dbReference type="AlphaFoldDB" id="A0A4R8GLA3"/>
<dbReference type="Proteomes" id="UP000295832">
    <property type="component" value="Unassembled WGS sequence"/>
</dbReference>
<reference evidence="7 8" key="1">
    <citation type="submission" date="2019-03" db="EMBL/GenBank/DDBJ databases">
        <title>Subsurface microbial communities from deep shales in Ohio and West Virginia, USA.</title>
        <authorList>
            <person name="Wrighton K."/>
        </authorList>
    </citation>
    <scope>NUCLEOTIDE SEQUENCE [LARGE SCALE GENOMIC DNA]</scope>
    <source>
        <strain evidence="7 8">MSL 6dP</strain>
    </source>
</reference>
<evidence type="ECO:0000256" key="5">
    <source>
        <dbReference type="ARBA" id="ARBA00022842"/>
    </source>
</evidence>
<dbReference type="Gene3D" id="3.30.1490.270">
    <property type="match status" value="1"/>
</dbReference>
<dbReference type="STRING" id="926561.GCA_000379025_02467"/>
<keyword evidence="8" id="KW-1185">Reference proteome</keyword>